<reference evidence="4 5" key="1">
    <citation type="submission" date="2019-06" db="EMBL/GenBank/DDBJ databases">
        <title>Whole genome shotgun sequence of Acetobacter peroxydans NBRC 13755.</title>
        <authorList>
            <person name="Hosoyama A."/>
            <person name="Uohara A."/>
            <person name="Ohji S."/>
            <person name="Ichikawa N."/>
        </authorList>
    </citation>
    <scope>NUCLEOTIDE SEQUENCE [LARGE SCALE GENOMIC DNA]</scope>
    <source>
        <strain evidence="4 5">NBRC 13755</strain>
    </source>
</reference>
<evidence type="ECO:0000256" key="2">
    <source>
        <dbReference type="ARBA" id="ARBA00023315"/>
    </source>
</evidence>
<accession>A0A4Y3TWR8</accession>
<organism evidence="4 5">
    <name type="scientific">Acetobacter peroxydans</name>
    <dbReference type="NCBI Taxonomy" id="104098"/>
    <lineage>
        <taxon>Bacteria</taxon>
        <taxon>Pseudomonadati</taxon>
        <taxon>Pseudomonadota</taxon>
        <taxon>Alphaproteobacteria</taxon>
        <taxon>Acetobacterales</taxon>
        <taxon>Acetobacteraceae</taxon>
        <taxon>Acetobacter</taxon>
    </lineage>
</organism>
<gene>
    <name evidence="4" type="ORF">APE01nite_19550</name>
</gene>
<keyword evidence="1" id="KW-0808">Transferase</keyword>
<evidence type="ECO:0000313" key="5">
    <source>
        <dbReference type="Proteomes" id="UP000317730"/>
    </source>
</evidence>
<dbReference type="Gene3D" id="3.40.630.30">
    <property type="match status" value="1"/>
</dbReference>
<dbReference type="PROSITE" id="PS51186">
    <property type="entry name" value="GNAT"/>
    <property type="match status" value="1"/>
</dbReference>
<dbReference type="EMBL" id="BJMV01000010">
    <property type="protein sequence ID" value="GEB86158.1"/>
    <property type="molecule type" value="Genomic_DNA"/>
</dbReference>
<comment type="caution">
    <text evidence="4">The sequence shown here is derived from an EMBL/GenBank/DDBJ whole genome shotgun (WGS) entry which is preliminary data.</text>
</comment>
<evidence type="ECO:0000259" key="3">
    <source>
        <dbReference type="PROSITE" id="PS51186"/>
    </source>
</evidence>
<dbReference type="GO" id="GO:0016747">
    <property type="term" value="F:acyltransferase activity, transferring groups other than amino-acyl groups"/>
    <property type="evidence" value="ECO:0007669"/>
    <property type="project" value="InterPro"/>
</dbReference>
<dbReference type="Pfam" id="PF13673">
    <property type="entry name" value="Acetyltransf_10"/>
    <property type="match status" value="1"/>
</dbReference>
<proteinExistence type="predicted"/>
<dbReference type="InterPro" id="IPR016181">
    <property type="entry name" value="Acyl_CoA_acyltransferase"/>
</dbReference>
<dbReference type="SUPFAM" id="SSF55729">
    <property type="entry name" value="Acyl-CoA N-acyltransferases (Nat)"/>
    <property type="match status" value="1"/>
</dbReference>
<keyword evidence="5" id="KW-1185">Reference proteome</keyword>
<dbReference type="PANTHER" id="PTHR43877">
    <property type="entry name" value="AMINOALKYLPHOSPHONATE N-ACETYLTRANSFERASE-RELATED-RELATED"/>
    <property type="match status" value="1"/>
</dbReference>
<evidence type="ECO:0000313" key="4">
    <source>
        <dbReference type="EMBL" id="GEB86158.1"/>
    </source>
</evidence>
<dbReference type="CDD" id="cd04301">
    <property type="entry name" value="NAT_SF"/>
    <property type="match status" value="1"/>
</dbReference>
<dbReference type="AlphaFoldDB" id="A0A4Y3TWR8"/>
<keyword evidence="2" id="KW-0012">Acyltransferase</keyword>
<dbReference type="RefSeq" id="WP_198911738.1">
    <property type="nucleotide sequence ID" value="NZ_BAPL01000012.1"/>
</dbReference>
<sequence length="140" mass="15094">MADSLVVRRLGTREIAAAYPIVAQLRTLDAAAFEQAVLRQMSAGYELIGAFESGKLVGVMGLRPVHTLARGAFLHVDDLVVDAACRGRGIGRALMAHAREEALARGMGAVFLDARDTAVPFYQQLGFELHQAPSMRCRLG</sequence>
<dbReference type="Proteomes" id="UP000317730">
    <property type="component" value="Unassembled WGS sequence"/>
</dbReference>
<evidence type="ECO:0000256" key="1">
    <source>
        <dbReference type="ARBA" id="ARBA00022679"/>
    </source>
</evidence>
<dbReference type="InterPro" id="IPR000182">
    <property type="entry name" value="GNAT_dom"/>
</dbReference>
<name>A0A4Y3TWR8_9PROT</name>
<dbReference type="InterPro" id="IPR050832">
    <property type="entry name" value="Bact_Acetyltransf"/>
</dbReference>
<feature type="domain" description="N-acetyltransferase" evidence="3">
    <location>
        <begin position="5"/>
        <end position="140"/>
    </location>
</feature>
<protein>
    <recommendedName>
        <fullName evidence="3">N-acetyltransferase domain-containing protein</fullName>
    </recommendedName>
</protein>